<gene>
    <name evidence="1" type="ORF">A3Q56_08048</name>
</gene>
<sequence>MDTPPSNNLSNNEKNIDLALKNVETLFVLSSKIDMESELDFLEKYKQDKKSKYL</sequence>
<accession>A0A177AQI2</accession>
<evidence type="ECO:0000313" key="1">
    <source>
        <dbReference type="EMBL" id="OAF64248.1"/>
    </source>
</evidence>
<dbReference type="AlphaFoldDB" id="A0A177AQI2"/>
<dbReference type="EMBL" id="LWCA01001991">
    <property type="protein sequence ID" value="OAF64248.1"/>
    <property type="molecule type" value="Genomic_DNA"/>
</dbReference>
<protein>
    <submittedName>
        <fullName evidence="1">Uncharacterized protein</fullName>
    </submittedName>
</protein>
<reference evidence="1 2" key="1">
    <citation type="submission" date="2016-04" db="EMBL/GenBank/DDBJ databases">
        <title>The genome of Intoshia linei affirms orthonectids as highly simplified spiralians.</title>
        <authorList>
            <person name="Mikhailov K.V."/>
            <person name="Slusarev G.S."/>
            <person name="Nikitin M.A."/>
            <person name="Logacheva M.D."/>
            <person name="Penin A."/>
            <person name="Aleoshin V."/>
            <person name="Panchin Y.V."/>
        </authorList>
    </citation>
    <scope>NUCLEOTIDE SEQUENCE [LARGE SCALE GENOMIC DNA]</scope>
    <source>
        <strain evidence="1">Intl2013</strain>
        <tissue evidence="1">Whole animal</tissue>
    </source>
</reference>
<dbReference type="Proteomes" id="UP000078046">
    <property type="component" value="Unassembled WGS sequence"/>
</dbReference>
<organism evidence="1 2">
    <name type="scientific">Intoshia linei</name>
    <dbReference type="NCBI Taxonomy" id="1819745"/>
    <lineage>
        <taxon>Eukaryota</taxon>
        <taxon>Metazoa</taxon>
        <taxon>Spiralia</taxon>
        <taxon>Lophotrochozoa</taxon>
        <taxon>Mesozoa</taxon>
        <taxon>Orthonectida</taxon>
        <taxon>Rhopaluridae</taxon>
        <taxon>Intoshia</taxon>
    </lineage>
</organism>
<keyword evidence="2" id="KW-1185">Reference proteome</keyword>
<comment type="caution">
    <text evidence="1">The sequence shown here is derived from an EMBL/GenBank/DDBJ whole genome shotgun (WGS) entry which is preliminary data.</text>
</comment>
<proteinExistence type="predicted"/>
<evidence type="ECO:0000313" key="2">
    <source>
        <dbReference type="Proteomes" id="UP000078046"/>
    </source>
</evidence>
<name>A0A177AQI2_9BILA</name>